<proteinExistence type="predicted"/>
<keyword evidence="1" id="KW-0732">Signal</keyword>
<feature type="signal peptide" evidence="1">
    <location>
        <begin position="1"/>
        <end position="23"/>
    </location>
</feature>
<dbReference type="Proteomes" id="UP001182556">
    <property type="component" value="Unassembled WGS sequence"/>
</dbReference>
<comment type="caution">
    <text evidence="2">The sequence shown here is derived from an EMBL/GenBank/DDBJ whole genome shotgun (WGS) entry which is preliminary data.</text>
</comment>
<dbReference type="EMBL" id="JAODAN010000010">
    <property type="protein sequence ID" value="KAK1921882.1"/>
    <property type="molecule type" value="Genomic_DNA"/>
</dbReference>
<organism evidence="2 3">
    <name type="scientific">Papiliotrema laurentii</name>
    <name type="common">Cryptococcus laurentii</name>
    <dbReference type="NCBI Taxonomy" id="5418"/>
    <lineage>
        <taxon>Eukaryota</taxon>
        <taxon>Fungi</taxon>
        <taxon>Dikarya</taxon>
        <taxon>Basidiomycota</taxon>
        <taxon>Agaricomycotina</taxon>
        <taxon>Tremellomycetes</taxon>
        <taxon>Tremellales</taxon>
        <taxon>Rhynchogastremaceae</taxon>
        <taxon>Papiliotrema</taxon>
    </lineage>
</organism>
<protein>
    <submittedName>
        <fullName evidence="2">Uncharacterized protein</fullName>
    </submittedName>
</protein>
<accession>A0AAD9FQ77</accession>
<evidence type="ECO:0000313" key="2">
    <source>
        <dbReference type="EMBL" id="KAK1921882.1"/>
    </source>
</evidence>
<name>A0AAD9FQ77_PAPLA</name>
<sequence length="218" mass="23149">MRARLYLCALSAALGLGTHVVRAQSAQPTTKTVKGKGEQTVVNDEIAFLQTLQAAQVSSMSCLITLVNMTVNPIGTCLGLSTLSELVVHPTADTSFSDQLSTYLDNVCAGAACTDASIAEARAQVAQSCGNSKETNLVKVISAILENYTNSYRTLACSVHFNGTAELCLPANLNVSSPANNPEFFRNLVTGTNLDQYVDTVFKSAKCTGCMYELYKAA</sequence>
<dbReference type="AlphaFoldDB" id="A0AAD9FQ77"/>
<evidence type="ECO:0000313" key="3">
    <source>
        <dbReference type="Proteomes" id="UP001182556"/>
    </source>
</evidence>
<gene>
    <name evidence="2" type="ORF">DB88DRAFT_443098</name>
</gene>
<feature type="chain" id="PRO_5041990905" evidence="1">
    <location>
        <begin position="24"/>
        <end position="218"/>
    </location>
</feature>
<keyword evidence="3" id="KW-1185">Reference proteome</keyword>
<evidence type="ECO:0000256" key="1">
    <source>
        <dbReference type="SAM" id="SignalP"/>
    </source>
</evidence>
<reference evidence="2" key="1">
    <citation type="submission" date="2023-02" db="EMBL/GenBank/DDBJ databases">
        <title>Identification and recombinant expression of a fungal hydrolase from Papiliotrema laurentii that hydrolyzes apple cutin and clears colloidal polyester polyurethane.</title>
        <authorList>
            <consortium name="DOE Joint Genome Institute"/>
            <person name="Roman V.A."/>
            <person name="Bojanowski C."/>
            <person name="Crable B.R."/>
            <person name="Wagner D.N."/>
            <person name="Hung C.S."/>
            <person name="Nadeau L.J."/>
            <person name="Schratz L."/>
            <person name="Haridas S."/>
            <person name="Pangilinan J."/>
            <person name="Lipzen A."/>
            <person name="Na H."/>
            <person name="Yan M."/>
            <person name="Ng V."/>
            <person name="Grigoriev I.V."/>
            <person name="Spatafora J.W."/>
            <person name="Barlow D."/>
            <person name="Biffinger J."/>
            <person name="Kelley-Loughnane N."/>
            <person name="Varaljay V.A."/>
            <person name="Crookes-Goodson W.J."/>
        </authorList>
    </citation>
    <scope>NUCLEOTIDE SEQUENCE</scope>
    <source>
        <strain evidence="2">5307AH</strain>
    </source>
</reference>